<dbReference type="Gene3D" id="1.25.40.390">
    <property type="match status" value="1"/>
</dbReference>
<gene>
    <name evidence="1" type="ORF">AFM12_06290</name>
</gene>
<evidence type="ECO:0000313" key="1">
    <source>
        <dbReference type="EMBL" id="KPM48264.1"/>
    </source>
</evidence>
<dbReference type="RefSeq" id="WP_055145445.1">
    <property type="nucleotide sequence ID" value="NZ_JXSZ01000006.1"/>
</dbReference>
<dbReference type="Pfam" id="PF12771">
    <property type="entry name" value="SusD-like_2"/>
    <property type="match status" value="1"/>
</dbReference>
<evidence type="ECO:0000313" key="2">
    <source>
        <dbReference type="Proteomes" id="UP000050454"/>
    </source>
</evidence>
<dbReference type="Proteomes" id="UP000050454">
    <property type="component" value="Unassembled WGS sequence"/>
</dbReference>
<dbReference type="OrthoDB" id="843771at2"/>
<name>A0A0P7BU79_9BACT</name>
<comment type="caution">
    <text evidence="1">The sequence shown here is derived from an EMBL/GenBank/DDBJ whole genome shotgun (WGS) entry which is preliminary data.</text>
</comment>
<organism evidence="1 2">
    <name type="scientific">Jiulongibacter sediminis</name>
    <dbReference type="NCBI Taxonomy" id="1605367"/>
    <lineage>
        <taxon>Bacteria</taxon>
        <taxon>Pseudomonadati</taxon>
        <taxon>Bacteroidota</taxon>
        <taxon>Cytophagia</taxon>
        <taxon>Cytophagales</taxon>
        <taxon>Leadbetterellaceae</taxon>
        <taxon>Jiulongibacter</taxon>
    </lineage>
</organism>
<dbReference type="InterPro" id="IPR041662">
    <property type="entry name" value="SusD-like_2"/>
</dbReference>
<accession>A0A0P7BU79</accession>
<dbReference type="STRING" id="1605367.AFM12_06290"/>
<keyword evidence="2" id="KW-1185">Reference proteome</keyword>
<dbReference type="SUPFAM" id="SSF48452">
    <property type="entry name" value="TPR-like"/>
    <property type="match status" value="1"/>
</dbReference>
<reference evidence="1 2" key="1">
    <citation type="submission" date="2015-07" db="EMBL/GenBank/DDBJ databases">
        <title>The draft genome sequence of Leadbetterella sp. JN14-9.</title>
        <authorList>
            <person name="Liu Y."/>
            <person name="Du J."/>
            <person name="Shao Z."/>
        </authorList>
    </citation>
    <scope>NUCLEOTIDE SEQUENCE [LARGE SCALE GENOMIC DNA]</scope>
    <source>
        <strain evidence="1 2">JN14-9</strain>
    </source>
</reference>
<dbReference type="EMBL" id="LGTQ01000006">
    <property type="protein sequence ID" value="KPM48264.1"/>
    <property type="molecule type" value="Genomic_DNA"/>
</dbReference>
<dbReference type="InterPro" id="IPR011990">
    <property type="entry name" value="TPR-like_helical_dom_sf"/>
</dbReference>
<dbReference type="AlphaFoldDB" id="A0A0P7BU79"/>
<proteinExistence type="predicted"/>
<dbReference type="PROSITE" id="PS51257">
    <property type="entry name" value="PROKAR_LIPOPROTEIN"/>
    <property type="match status" value="1"/>
</dbReference>
<sequence length="505" mass="54648">MKRILKYIFLAVGVITVSSCDDGFDELNTNSIAVTAIDPVFILNQALISTSYPTETAVFDMGVVQQVISPNSGVLTGANFNQENRTVFGQLWPQYYQNVIRNSKDVILQTSEAGNRNNLLQMARIVQAHAFMVLTDRYGDIPYSEAGIGFTDGVVLPKYDSQEVIYQDIIKELKEASAALSTSGRVEGAEILYGGDVAKWKKLGYSLLLRAGMRLSEANPTAAQAAVSDAVSGGLMTSNDDNFVLRHDANYQNPIGGMLNSTEANNFFIPKPFIDQLNNTNDPRLAAIAVRYVGAASGSGQTEAVANRDPSVQIGIPMGNDNAGAVAAANADGLASFYAYSQLDRTRIAKNTAPMYFLTYAQTQLLLAEAASRGWTSGDAAGYYARGIRAHMEQMASYGESSAIAEADIQAFLDANPLSSNAMADIGTQYWIASLMNGPEAFANFRRTGYPNLAPNPFPLKDISGDFINRITYPNSEISVNSENVQAAISRQGADNLDTKVWWDK</sequence>
<evidence type="ECO:0008006" key="3">
    <source>
        <dbReference type="Google" id="ProtNLM"/>
    </source>
</evidence>
<dbReference type="PATRIC" id="fig|1605367.3.peg.2624"/>
<protein>
    <recommendedName>
        <fullName evidence="3">SusD/RagB family nutrient-binding outer membrane lipoprotein</fullName>
    </recommendedName>
</protein>